<dbReference type="AlphaFoldDB" id="X1E294"/>
<name>X1E294_9ZZZZ</name>
<protein>
    <submittedName>
        <fullName evidence="1">Uncharacterized protein</fullName>
    </submittedName>
</protein>
<evidence type="ECO:0000313" key="1">
    <source>
        <dbReference type="EMBL" id="GAH11294.1"/>
    </source>
</evidence>
<sequence length="53" mass="6734">MKKLIKKLQEFNTLEYFKDREYVLSKWFRDILYEHIIEQIKSYKDRELKKHGL</sequence>
<comment type="caution">
    <text evidence="1">The sequence shown here is derived from an EMBL/GenBank/DDBJ whole genome shotgun (WGS) entry which is preliminary data.</text>
</comment>
<gene>
    <name evidence="1" type="ORF">S01H4_64529</name>
</gene>
<proteinExistence type="predicted"/>
<accession>X1E294</accession>
<dbReference type="EMBL" id="BART01039167">
    <property type="protein sequence ID" value="GAH11294.1"/>
    <property type="molecule type" value="Genomic_DNA"/>
</dbReference>
<organism evidence="1">
    <name type="scientific">marine sediment metagenome</name>
    <dbReference type="NCBI Taxonomy" id="412755"/>
    <lineage>
        <taxon>unclassified sequences</taxon>
        <taxon>metagenomes</taxon>
        <taxon>ecological metagenomes</taxon>
    </lineage>
</organism>
<reference evidence="1" key="1">
    <citation type="journal article" date="2014" name="Front. Microbiol.">
        <title>High frequency of phylogenetically diverse reductive dehalogenase-homologous genes in deep subseafloor sedimentary metagenomes.</title>
        <authorList>
            <person name="Kawai M."/>
            <person name="Futagami T."/>
            <person name="Toyoda A."/>
            <person name="Takaki Y."/>
            <person name="Nishi S."/>
            <person name="Hori S."/>
            <person name="Arai W."/>
            <person name="Tsubouchi T."/>
            <person name="Morono Y."/>
            <person name="Uchiyama I."/>
            <person name="Ito T."/>
            <person name="Fujiyama A."/>
            <person name="Inagaki F."/>
            <person name="Takami H."/>
        </authorList>
    </citation>
    <scope>NUCLEOTIDE SEQUENCE</scope>
    <source>
        <strain evidence="1">Expedition CK06-06</strain>
    </source>
</reference>